<dbReference type="SUPFAM" id="SSF53335">
    <property type="entry name" value="S-adenosyl-L-methionine-dependent methyltransferases"/>
    <property type="match status" value="1"/>
</dbReference>
<dbReference type="Gene3D" id="3.40.50.150">
    <property type="entry name" value="Vaccinia Virus protein VP39"/>
    <property type="match status" value="1"/>
</dbReference>
<protein>
    <submittedName>
        <fullName evidence="7">S-adenosyl-L-methionine-dependent methyltransferase</fullName>
    </submittedName>
</protein>
<dbReference type="Pfam" id="PF00891">
    <property type="entry name" value="Methyltransf_2"/>
    <property type="match status" value="1"/>
</dbReference>
<dbReference type="AlphaFoldDB" id="A0A5C3MK01"/>
<keyword evidence="3" id="KW-0949">S-adenosyl-L-methionine</keyword>
<evidence type="ECO:0000313" key="8">
    <source>
        <dbReference type="Proteomes" id="UP000305948"/>
    </source>
</evidence>
<dbReference type="InterPro" id="IPR029063">
    <property type="entry name" value="SAM-dependent_MTases_sf"/>
</dbReference>
<sequence length="475" mass="52626">MAANLLLLADIISSGVKSIDTIYSDQGKVFPSLDQSYTLDSAEALRNDPRVQEACITIAAAAFQLIATVRQPQTSVFNATCSYYLSATLRVACETNVVEVLRDAGSAGMHVNAIGQRLNLNPPLLGRILRYLATHHIFREVSPDVFANNRLSSVIDKGKSVDDLLSTPLTKYDMTNGIAALVGHCTDEDYKGAGFLLEHLTDPDSGFSSEPSKTPMLRAFGASESSNVWEWFESPGNEYRFKRFGVAMDGVNSMQPTDAILKGFGWNTLPQDGTVVDVGAGLGVSSVALAKAFPSMKFVVQDRPKVVEEAAKYWEGKYPEAVRETRVTFASQDFFDPQPVKNPSAFILKQIVHDWADEYTERILRRLREAVDDDHQCTLVVIDSLIPYACRQEDNRQLIPGERPSSAPLPLLPNFGPADASPYFTDLSMWVHFNSQERTLGHMERLLKRSGWKLTRIYPGERSSAHLVQFISVPL</sequence>
<dbReference type="InterPro" id="IPR012967">
    <property type="entry name" value="COMT_dimerisation"/>
</dbReference>
<dbReference type="Pfam" id="PF08100">
    <property type="entry name" value="Dimerisation"/>
    <property type="match status" value="1"/>
</dbReference>
<evidence type="ECO:0000256" key="4">
    <source>
        <dbReference type="SAM" id="SignalP"/>
    </source>
</evidence>
<feature type="domain" description="O-methyltransferase dimerisation" evidence="6">
    <location>
        <begin position="80"/>
        <end position="154"/>
    </location>
</feature>
<gene>
    <name evidence="7" type="ORF">OE88DRAFT_1639357</name>
</gene>
<dbReference type="GO" id="GO:0046983">
    <property type="term" value="F:protein dimerization activity"/>
    <property type="evidence" value="ECO:0007669"/>
    <property type="project" value="InterPro"/>
</dbReference>
<evidence type="ECO:0000256" key="1">
    <source>
        <dbReference type="ARBA" id="ARBA00022603"/>
    </source>
</evidence>
<keyword evidence="2 7" id="KW-0808">Transferase</keyword>
<dbReference type="Gene3D" id="1.10.10.10">
    <property type="entry name" value="Winged helix-like DNA-binding domain superfamily/Winged helix DNA-binding domain"/>
    <property type="match status" value="1"/>
</dbReference>
<dbReference type="EMBL" id="ML213537">
    <property type="protein sequence ID" value="TFK45739.1"/>
    <property type="molecule type" value="Genomic_DNA"/>
</dbReference>
<dbReference type="GO" id="GO:0008171">
    <property type="term" value="F:O-methyltransferase activity"/>
    <property type="evidence" value="ECO:0007669"/>
    <property type="project" value="InterPro"/>
</dbReference>
<dbReference type="Proteomes" id="UP000305948">
    <property type="component" value="Unassembled WGS sequence"/>
</dbReference>
<feature type="chain" id="PRO_5022955269" evidence="4">
    <location>
        <begin position="19"/>
        <end position="475"/>
    </location>
</feature>
<dbReference type="GO" id="GO:0032259">
    <property type="term" value="P:methylation"/>
    <property type="evidence" value="ECO:0007669"/>
    <property type="project" value="UniProtKB-KW"/>
</dbReference>
<proteinExistence type="predicted"/>
<keyword evidence="8" id="KW-1185">Reference proteome</keyword>
<dbReference type="PANTHER" id="PTHR43712:SF2">
    <property type="entry name" value="O-METHYLTRANSFERASE CICE"/>
    <property type="match status" value="1"/>
</dbReference>
<dbReference type="PROSITE" id="PS51683">
    <property type="entry name" value="SAM_OMT_II"/>
    <property type="match status" value="1"/>
</dbReference>
<dbReference type="InterPro" id="IPR036390">
    <property type="entry name" value="WH_DNA-bd_sf"/>
</dbReference>
<dbReference type="PANTHER" id="PTHR43712">
    <property type="entry name" value="PUTATIVE (AFU_ORTHOLOGUE AFUA_4G14580)-RELATED"/>
    <property type="match status" value="1"/>
</dbReference>
<keyword evidence="4" id="KW-0732">Signal</keyword>
<evidence type="ECO:0000259" key="5">
    <source>
        <dbReference type="Pfam" id="PF00891"/>
    </source>
</evidence>
<feature type="domain" description="O-methyltransferase C-terminal" evidence="5">
    <location>
        <begin position="215"/>
        <end position="452"/>
    </location>
</feature>
<accession>A0A5C3MK01</accession>
<feature type="signal peptide" evidence="4">
    <location>
        <begin position="1"/>
        <end position="18"/>
    </location>
</feature>
<dbReference type="InterPro" id="IPR001077">
    <property type="entry name" value="COMT_C"/>
</dbReference>
<dbReference type="CDD" id="cd02440">
    <property type="entry name" value="AdoMet_MTases"/>
    <property type="match status" value="1"/>
</dbReference>
<evidence type="ECO:0000256" key="3">
    <source>
        <dbReference type="ARBA" id="ARBA00022691"/>
    </source>
</evidence>
<organism evidence="7 8">
    <name type="scientific">Heliocybe sulcata</name>
    <dbReference type="NCBI Taxonomy" id="5364"/>
    <lineage>
        <taxon>Eukaryota</taxon>
        <taxon>Fungi</taxon>
        <taxon>Dikarya</taxon>
        <taxon>Basidiomycota</taxon>
        <taxon>Agaricomycotina</taxon>
        <taxon>Agaricomycetes</taxon>
        <taxon>Gloeophyllales</taxon>
        <taxon>Gloeophyllaceae</taxon>
        <taxon>Heliocybe</taxon>
    </lineage>
</organism>
<name>A0A5C3MK01_9AGAM</name>
<evidence type="ECO:0000259" key="6">
    <source>
        <dbReference type="Pfam" id="PF08100"/>
    </source>
</evidence>
<dbReference type="SUPFAM" id="SSF46785">
    <property type="entry name" value="Winged helix' DNA-binding domain"/>
    <property type="match status" value="1"/>
</dbReference>
<evidence type="ECO:0000256" key="2">
    <source>
        <dbReference type="ARBA" id="ARBA00022679"/>
    </source>
</evidence>
<reference evidence="7 8" key="1">
    <citation type="journal article" date="2019" name="Nat. Ecol. Evol.">
        <title>Megaphylogeny resolves global patterns of mushroom evolution.</title>
        <authorList>
            <person name="Varga T."/>
            <person name="Krizsan K."/>
            <person name="Foldi C."/>
            <person name="Dima B."/>
            <person name="Sanchez-Garcia M."/>
            <person name="Sanchez-Ramirez S."/>
            <person name="Szollosi G.J."/>
            <person name="Szarkandi J.G."/>
            <person name="Papp V."/>
            <person name="Albert L."/>
            <person name="Andreopoulos W."/>
            <person name="Angelini C."/>
            <person name="Antonin V."/>
            <person name="Barry K.W."/>
            <person name="Bougher N.L."/>
            <person name="Buchanan P."/>
            <person name="Buyck B."/>
            <person name="Bense V."/>
            <person name="Catcheside P."/>
            <person name="Chovatia M."/>
            <person name="Cooper J."/>
            <person name="Damon W."/>
            <person name="Desjardin D."/>
            <person name="Finy P."/>
            <person name="Geml J."/>
            <person name="Haridas S."/>
            <person name="Hughes K."/>
            <person name="Justo A."/>
            <person name="Karasinski D."/>
            <person name="Kautmanova I."/>
            <person name="Kiss B."/>
            <person name="Kocsube S."/>
            <person name="Kotiranta H."/>
            <person name="LaButti K.M."/>
            <person name="Lechner B.E."/>
            <person name="Liimatainen K."/>
            <person name="Lipzen A."/>
            <person name="Lukacs Z."/>
            <person name="Mihaltcheva S."/>
            <person name="Morgado L.N."/>
            <person name="Niskanen T."/>
            <person name="Noordeloos M.E."/>
            <person name="Ohm R.A."/>
            <person name="Ortiz-Santana B."/>
            <person name="Ovrebo C."/>
            <person name="Racz N."/>
            <person name="Riley R."/>
            <person name="Savchenko A."/>
            <person name="Shiryaev A."/>
            <person name="Soop K."/>
            <person name="Spirin V."/>
            <person name="Szebenyi C."/>
            <person name="Tomsovsky M."/>
            <person name="Tulloss R.E."/>
            <person name="Uehling J."/>
            <person name="Grigoriev I.V."/>
            <person name="Vagvolgyi C."/>
            <person name="Papp T."/>
            <person name="Martin F.M."/>
            <person name="Miettinen O."/>
            <person name="Hibbett D.S."/>
            <person name="Nagy L.G."/>
        </authorList>
    </citation>
    <scope>NUCLEOTIDE SEQUENCE [LARGE SCALE GENOMIC DNA]</scope>
    <source>
        <strain evidence="7 8">OMC1185</strain>
    </source>
</reference>
<dbReference type="InterPro" id="IPR036388">
    <property type="entry name" value="WH-like_DNA-bd_sf"/>
</dbReference>
<evidence type="ECO:0000313" key="7">
    <source>
        <dbReference type="EMBL" id="TFK45739.1"/>
    </source>
</evidence>
<dbReference type="InterPro" id="IPR016461">
    <property type="entry name" value="COMT-like"/>
</dbReference>
<keyword evidence="1 7" id="KW-0489">Methyltransferase</keyword>
<dbReference type="OrthoDB" id="2410195at2759"/>